<dbReference type="RefSeq" id="WP_347306699.1">
    <property type="nucleotide sequence ID" value="NZ_JBAJEX010000001.1"/>
</dbReference>
<sequence>MKAILMTAPGGPETLELADIPMPELPGPDYVRVKLHAAGVNPVDTKLRKTAAYYPDRLPCVLGCDGAGVVERVGANVHRFTPGDEVYFFNGGLGAEQGNYAEYTVVHQDYVAFKPRHVTMEEAAALPLVLITAWESLVDRTCLAEGQSVLIHAGAGGVGHIAIQLAKQIGATVITTVGTPEKAAWVTHLGAERVVAYRDADFVQAVLDWTHGRGVDVVLDTVGGANLCRSFSCTRVYGRVVTLLQMDCPAEAIRLARLRNLALVQELMLTPTLLNLHEQRVHQRRILEEGARLVEADKLKVKVSHVLPLEEATRAHRMIEEGHTTGKIVLRIV</sequence>
<name>A0ABV0EBJ8_9BURK</name>
<dbReference type="InterPro" id="IPR020843">
    <property type="entry name" value="ER"/>
</dbReference>
<proteinExistence type="predicted"/>
<evidence type="ECO:0000313" key="4">
    <source>
        <dbReference type="EMBL" id="MEO1766030.1"/>
    </source>
</evidence>
<comment type="caution">
    <text evidence="4">The sequence shown here is derived from an EMBL/GenBank/DDBJ whole genome shotgun (WGS) entry which is preliminary data.</text>
</comment>
<organism evidence="4 5">
    <name type="scientific">Thiobacter aerophilum</name>
    <dbReference type="NCBI Taxonomy" id="3121275"/>
    <lineage>
        <taxon>Bacteria</taxon>
        <taxon>Pseudomonadati</taxon>
        <taxon>Pseudomonadota</taxon>
        <taxon>Betaproteobacteria</taxon>
        <taxon>Burkholderiales</taxon>
        <taxon>Thiobacteraceae</taxon>
        <taxon>Thiobacter</taxon>
    </lineage>
</organism>
<keyword evidence="1" id="KW-0521">NADP</keyword>
<dbReference type="SUPFAM" id="SSF51735">
    <property type="entry name" value="NAD(P)-binding Rossmann-fold domains"/>
    <property type="match status" value="1"/>
</dbReference>
<dbReference type="InterPro" id="IPR013154">
    <property type="entry name" value="ADH-like_N"/>
</dbReference>
<dbReference type="Proteomes" id="UP001482231">
    <property type="component" value="Unassembled WGS sequence"/>
</dbReference>
<dbReference type="Gene3D" id="3.40.50.720">
    <property type="entry name" value="NAD(P)-binding Rossmann-like Domain"/>
    <property type="match status" value="1"/>
</dbReference>
<evidence type="ECO:0000256" key="1">
    <source>
        <dbReference type="ARBA" id="ARBA00022857"/>
    </source>
</evidence>
<dbReference type="PROSITE" id="PS01162">
    <property type="entry name" value="QOR_ZETA_CRYSTAL"/>
    <property type="match status" value="1"/>
</dbReference>
<dbReference type="CDD" id="cd08272">
    <property type="entry name" value="MDR6"/>
    <property type="match status" value="1"/>
</dbReference>
<gene>
    <name evidence="4" type="ORF">V6E02_02230</name>
</gene>
<dbReference type="InterPro" id="IPR011032">
    <property type="entry name" value="GroES-like_sf"/>
</dbReference>
<evidence type="ECO:0000259" key="3">
    <source>
        <dbReference type="SMART" id="SM00829"/>
    </source>
</evidence>
<keyword evidence="2" id="KW-0560">Oxidoreductase</keyword>
<dbReference type="EMBL" id="JBAJEX010000001">
    <property type="protein sequence ID" value="MEO1766030.1"/>
    <property type="molecule type" value="Genomic_DNA"/>
</dbReference>
<dbReference type="InterPro" id="IPR036291">
    <property type="entry name" value="NAD(P)-bd_dom_sf"/>
</dbReference>
<dbReference type="Gene3D" id="3.90.180.10">
    <property type="entry name" value="Medium-chain alcohol dehydrogenases, catalytic domain"/>
    <property type="match status" value="1"/>
</dbReference>
<protein>
    <submittedName>
        <fullName evidence="4">Zinc-dependent alcohol dehydrogenase family protein</fullName>
    </submittedName>
</protein>
<dbReference type="Pfam" id="PF08240">
    <property type="entry name" value="ADH_N"/>
    <property type="match status" value="1"/>
</dbReference>
<reference evidence="4 5" key="1">
    <citation type="submission" date="2024-02" db="EMBL/GenBank/DDBJ databases">
        <title>New thermophilic sulfur-oxidizing bacteria from a hot springs of the Uzon caldera (Kamchatka, Russia).</title>
        <authorList>
            <person name="Dukat A.M."/>
            <person name="Elcheninov A.G."/>
            <person name="Frolov E.N."/>
        </authorList>
    </citation>
    <scope>NUCLEOTIDE SEQUENCE [LARGE SCALE GENOMIC DNA]</scope>
    <source>
        <strain evidence="4 5">AK1</strain>
    </source>
</reference>
<dbReference type="SUPFAM" id="SSF50129">
    <property type="entry name" value="GroES-like"/>
    <property type="match status" value="1"/>
</dbReference>
<dbReference type="PANTHER" id="PTHR48106:SF18">
    <property type="entry name" value="QUINONE OXIDOREDUCTASE PIG3"/>
    <property type="match status" value="1"/>
</dbReference>
<dbReference type="SMART" id="SM00829">
    <property type="entry name" value="PKS_ER"/>
    <property type="match status" value="1"/>
</dbReference>
<dbReference type="PANTHER" id="PTHR48106">
    <property type="entry name" value="QUINONE OXIDOREDUCTASE PIG3-RELATED"/>
    <property type="match status" value="1"/>
</dbReference>
<dbReference type="InterPro" id="IPR002364">
    <property type="entry name" value="Quin_OxRdtase/zeta-crystal_CS"/>
</dbReference>
<evidence type="ECO:0000313" key="5">
    <source>
        <dbReference type="Proteomes" id="UP001482231"/>
    </source>
</evidence>
<accession>A0ABV0EBJ8</accession>
<keyword evidence="5" id="KW-1185">Reference proteome</keyword>
<dbReference type="Pfam" id="PF13602">
    <property type="entry name" value="ADH_zinc_N_2"/>
    <property type="match status" value="1"/>
</dbReference>
<evidence type="ECO:0000256" key="2">
    <source>
        <dbReference type="ARBA" id="ARBA00023002"/>
    </source>
</evidence>
<feature type="domain" description="Enoyl reductase (ER)" evidence="3">
    <location>
        <begin position="10"/>
        <end position="330"/>
    </location>
</feature>